<keyword evidence="4" id="KW-0325">Glycoprotein</keyword>
<evidence type="ECO:0000256" key="1">
    <source>
        <dbReference type="ARBA" id="ARBA00004479"/>
    </source>
</evidence>
<keyword evidence="3 6" id="KW-0472">Membrane</keyword>
<dbReference type="AlphaFoldDB" id="A0A6S7HY38"/>
<dbReference type="SUPFAM" id="SSF69179">
    <property type="entry name" value="Integrin domains"/>
    <property type="match status" value="1"/>
</dbReference>
<proteinExistence type="predicted"/>
<feature type="compositionally biased region" description="Polar residues" evidence="5">
    <location>
        <begin position="156"/>
        <end position="165"/>
    </location>
</feature>
<dbReference type="Pfam" id="PF20805">
    <property type="entry name" value="Integrin_A_Ig_2"/>
    <property type="match status" value="1"/>
</dbReference>
<evidence type="ECO:0000256" key="3">
    <source>
        <dbReference type="ARBA" id="ARBA00023136"/>
    </source>
</evidence>
<evidence type="ECO:0000313" key="9">
    <source>
        <dbReference type="EMBL" id="CAB3997877.1"/>
    </source>
</evidence>
<organism evidence="9 10">
    <name type="scientific">Paramuricea clavata</name>
    <name type="common">Red gorgonian</name>
    <name type="synonym">Violescent sea-whip</name>
    <dbReference type="NCBI Taxonomy" id="317549"/>
    <lineage>
        <taxon>Eukaryota</taxon>
        <taxon>Metazoa</taxon>
        <taxon>Cnidaria</taxon>
        <taxon>Anthozoa</taxon>
        <taxon>Octocorallia</taxon>
        <taxon>Malacalcyonacea</taxon>
        <taxon>Plexauridae</taxon>
        <taxon>Paramuricea</taxon>
    </lineage>
</organism>
<evidence type="ECO:0000256" key="4">
    <source>
        <dbReference type="ARBA" id="ARBA00023180"/>
    </source>
</evidence>
<keyword evidence="6" id="KW-1133">Transmembrane helix</keyword>
<feature type="domain" description="Integrin alpha second immunoglobulin-like" evidence="8">
    <location>
        <begin position="737"/>
        <end position="871"/>
    </location>
</feature>
<keyword evidence="6" id="KW-0812">Transmembrane</keyword>
<keyword evidence="10" id="KW-1185">Reference proteome</keyword>
<evidence type="ECO:0000313" key="10">
    <source>
        <dbReference type="Proteomes" id="UP001152795"/>
    </source>
</evidence>
<protein>
    <submittedName>
        <fullName evidence="9">Uncharacterized protein</fullName>
    </submittedName>
</protein>
<dbReference type="GO" id="GO:0007229">
    <property type="term" value="P:integrin-mediated signaling pathway"/>
    <property type="evidence" value="ECO:0007669"/>
    <property type="project" value="UniProtKB-KW"/>
</dbReference>
<dbReference type="PANTHER" id="PTHR47510:SF3">
    <property type="entry name" value="ENDO_EXONUCLEASE_PHOSPHATASE DOMAIN-CONTAINING PROTEIN"/>
    <property type="match status" value="1"/>
</dbReference>
<evidence type="ECO:0000256" key="6">
    <source>
        <dbReference type="SAM" id="Phobius"/>
    </source>
</evidence>
<name>A0A6S7HY38_PARCT</name>
<gene>
    <name evidence="9" type="ORF">PACLA_8A070439</name>
</gene>
<keyword evidence="2" id="KW-0401">Integrin</keyword>
<feature type="domain" description="Reverse transcriptase" evidence="7">
    <location>
        <begin position="470"/>
        <end position="578"/>
    </location>
</feature>
<dbReference type="InterPro" id="IPR048285">
    <property type="entry name" value="Integrin_alpha_Ig-like_2"/>
</dbReference>
<comment type="caution">
    <text evidence="9">The sequence shown here is derived from an EMBL/GenBank/DDBJ whole genome shotgun (WGS) entry which is preliminary data.</text>
</comment>
<dbReference type="Gene3D" id="2.60.40.1510">
    <property type="entry name" value="ntegrin, alpha v. Chain A, domain 3"/>
    <property type="match status" value="1"/>
</dbReference>
<dbReference type="Pfam" id="PF00078">
    <property type="entry name" value="RVT_1"/>
    <property type="match status" value="1"/>
</dbReference>
<dbReference type="EMBL" id="CACRXK020003214">
    <property type="protein sequence ID" value="CAB3997877.1"/>
    <property type="molecule type" value="Genomic_DNA"/>
</dbReference>
<feature type="region of interest" description="Disordered" evidence="5">
    <location>
        <begin position="154"/>
        <end position="180"/>
    </location>
</feature>
<evidence type="ECO:0000259" key="7">
    <source>
        <dbReference type="Pfam" id="PF00078"/>
    </source>
</evidence>
<dbReference type="Proteomes" id="UP001152795">
    <property type="component" value="Unassembled WGS sequence"/>
</dbReference>
<dbReference type="InterPro" id="IPR000477">
    <property type="entry name" value="RT_dom"/>
</dbReference>
<feature type="transmembrane region" description="Helical" evidence="6">
    <location>
        <begin position="189"/>
        <end position="214"/>
    </location>
</feature>
<accession>A0A6S7HY38</accession>
<dbReference type="SUPFAM" id="SSF56672">
    <property type="entry name" value="DNA/RNA polymerases"/>
    <property type="match status" value="1"/>
</dbReference>
<comment type="subcellular location">
    <subcellularLocation>
        <location evidence="1">Membrane</location>
        <topology evidence="1">Single-pass type I membrane protein</topology>
    </subcellularLocation>
</comment>
<evidence type="ECO:0000259" key="8">
    <source>
        <dbReference type="Pfam" id="PF20805"/>
    </source>
</evidence>
<reference evidence="9" key="1">
    <citation type="submission" date="2020-04" db="EMBL/GenBank/DDBJ databases">
        <authorList>
            <person name="Alioto T."/>
            <person name="Alioto T."/>
            <person name="Gomez Garrido J."/>
        </authorList>
    </citation>
    <scope>NUCLEOTIDE SEQUENCE</scope>
    <source>
        <strain evidence="9">A484AB</strain>
    </source>
</reference>
<evidence type="ECO:0000256" key="5">
    <source>
        <dbReference type="SAM" id="MobiDB-lite"/>
    </source>
</evidence>
<dbReference type="GO" id="GO:0016020">
    <property type="term" value="C:membrane"/>
    <property type="evidence" value="ECO:0007669"/>
    <property type="project" value="UniProtKB-SubCell"/>
</dbReference>
<dbReference type="InterPro" id="IPR043502">
    <property type="entry name" value="DNA/RNA_pol_sf"/>
</dbReference>
<dbReference type="OrthoDB" id="5317514at2759"/>
<sequence>MLAVVESSSEITEPQREVISIYKDDFTTPPSRPQYFIEVYRCVKLEVGECSSSGPSTYPVPKTTNEIEIVVPDITNKDSDSSDKKKFYKYVVHNHTSCQCGNLKYRNGRLYKTIAIYNNEVVKNETPNKQTDMLSGSSKNVLLTNDISCKSYDGAKTQQQGQNHPQKLKRSSSEPPVGNSCDQEPNYEILVYIASGKVILAAFLLSLVLFTILIMDFTLCRRKKGFLYALLGCKSDDADHVCQRCSERNRKCIERHAPLRRTKITRPPAPWLKDPTIQDLQEQRNVLQASARRSKDAQAWELFRSARNRLKALIKTAKKKFTQKMLSSKKPKEVWKVIHRILHPEPRRITFHPDKLNSHFTSTAERTIGTDVNDNNNSYDTIRNMIDSLPPDYDNGFHINPVTLGEVVNEIRCLRGDCSTGPDHIPAKMIKIVAEYLGSPLTDIINTCIANRSFPSAWKIARICAIPKVKQITSENDLRPISILPVLSKVYERLIFRQLSKFIDDNKLLSSTISAYRKGQSTTTVMQAIRDDITKAMSRGEVTMMIFADFSKAFDTIRFKNLISKMSKLGFCKDFLTWTLNYVSHRKHFDVEVYAAYMDRAGKMKNSISISFELDADTLVEDAGKKRVRFETSQSPSLLVKDKSVLEGTKTSIFKAKAYLRVDECPDCEDKINPYPDIQLKVVAKVPEGRPAPPTPATSGNAPSLQPYFVLPYSTGEANVKNYTETKIQVKRACDPCKPNLMIKNIGTTKIPVQAKDIKLNVQVGNTADQAFGVSLTVHLPSPLSVRLCGTDDVGCLFGSPKCEFPNNNSRIMICDLGNFAKTTEDYTIKLDTSEASNSLQTYLVTMNVTSKNKEDASLQGDNSLSLELNVASEANIEMRSVSKPEGRLYGGSVRGQYSMTKEDQIGLIVDHTYTVSINVYCVVRY</sequence>
<dbReference type="InterPro" id="IPR032695">
    <property type="entry name" value="Integrin_dom_sf"/>
</dbReference>
<evidence type="ECO:0000256" key="2">
    <source>
        <dbReference type="ARBA" id="ARBA00023037"/>
    </source>
</evidence>
<dbReference type="PANTHER" id="PTHR47510">
    <property type="entry name" value="REVERSE TRANSCRIPTASE DOMAIN-CONTAINING PROTEIN"/>
    <property type="match status" value="1"/>
</dbReference>